<dbReference type="PROSITE" id="PS50995">
    <property type="entry name" value="HTH_MARR_2"/>
    <property type="match status" value="1"/>
</dbReference>
<dbReference type="EMBL" id="CP079216">
    <property type="protein sequence ID" value="QXT63066.1"/>
    <property type="molecule type" value="Genomic_DNA"/>
</dbReference>
<dbReference type="InterPro" id="IPR052526">
    <property type="entry name" value="HTH-type_Bedaq_tolerance"/>
</dbReference>
<dbReference type="PANTHER" id="PTHR39515">
    <property type="entry name" value="CONSERVED PROTEIN"/>
    <property type="match status" value="1"/>
</dbReference>
<evidence type="ECO:0000256" key="2">
    <source>
        <dbReference type="ARBA" id="ARBA00023125"/>
    </source>
</evidence>
<proteinExistence type="predicted"/>
<evidence type="ECO:0000259" key="4">
    <source>
        <dbReference type="PROSITE" id="PS50995"/>
    </source>
</evidence>
<keyword evidence="3" id="KW-0804">Transcription</keyword>
<evidence type="ECO:0000256" key="1">
    <source>
        <dbReference type="ARBA" id="ARBA00023015"/>
    </source>
</evidence>
<name>A0ABX8SI51_9ACTN</name>
<keyword evidence="2" id="KW-0238">DNA-binding</keyword>
<evidence type="ECO:0000313" key="5">
    <source>
        <dbReference type="EMBL" id="QXT63066.1"/>
    </source>
</evidence>
<dbReference type="RefSeq" id="WP_219082585.1">
    <property type="nucleotide sequence ID" value="NZ_CP079216.1"/>
</dbReference>
<keyword evidence="1" id="KW-0805">Transcription regulation</keyword>
<dbReference type="PANTHER" id="PTHR39515:SF2">
    <property type="entry name" value="HTH-TYPE TRANSCRIPTIONAL REGULATOR RV0880"/>
    <property type="match status" value="1"/>
</dbReference>
<dbReference type="InterPro" id="IPR000835">
    <property type="entry name" value="HTH_MarR-typ"/>
</dbReference>
<dbReference type="SMART" id="SM00347">
    <property type="entry name" value="HTH_MARR"/>
    <property type="match status" value="1"/>
</dbReference>
<dbReference type="InterPro" id="IPR023187">
    <property type="entry name" value="Tscrpt_reg_MarR-type_CS"/>
</dbReference>
<sequence length="152" mass="16830">MTVPATTPEATLAEQEMFSLANDLRLACQRIARRVRFESTSEVAPHQFSVLTFLQKAGPQTPTQLAAHDRVSAPSMTRTINCMVDEGLVERVPHPDDRRQILVTPTERGNQIIAETIASRDTWMLAHLDGLGDEQLGLLRKATDILLEVSNA</sequence>
<keyword evidence="6" id="KW-1185">Reference proteome</keyword>
<organism evidence="5 6">
    <name type="scientific">Tessaracoccus palaemonis</name>
    <dbReference type="NCBI Taxonomy" id="2829499"/>
    <lineage>
        <taxon>Bacteria</taxon>
        <taxon>Bacillati</taxon>
        <taxon>Actinomycetota</taxon>
        <taxon>Actinomycetes</taxon>
        <taxon>Propionibacteriales</taxon>
        <taxon>Propionibacteriaceae</taxon>
        <taxon>Tessaracoccus</taxon>
    </lineage>
</organism>
<feature type="domain" description="HTH marR-type" evidence="4">
    <location>
        <begin position="17"/>
        <end position="148"/>
    </location>
</feature>
<dbReference type="Proteomes" id="UP000824504">
    <property type="component" value="Chromosome"/>
</dbReference>
<accession>A0ABX8SI51</accession>
<dbReference type="Pfam" id="PF01047">
    <property type="entry name" value="MarR"/>
    <property type="match status" value="1"/>
</dbReference>
<evidence type="ECO:0000256" key="3">
    <source>
        <dbReference type="ARBA" id="ARBA00023163"/>
    </source>
</evidence>
<reference evidence="5 6" key="1">
    <citation type="submission" date="2021-07" db="EMBL/GenBank/DDBJ databases">
        <title>complete genome sequencing of Tessaracoccus sp.J1M15.</title>
        <authorList>
            <person name="Bae J.-W."/>
            <person name="Kim D.-y."/>
        </authorList>
    </citation>
    <scope>NUCLEOTIDE SEQUENCE [LARGE SCALE GENOMIC DNA]</scope>
    <source>
        <strain evidence="5 6">J1M15</strain>
    </source>
</reference>
<dbReference type="PROSITE" id="PS01117">
    <property type="entry name" value="HTH_MARR_1"/>
    <property type="match status" value="1"/>
</dbReference>
<protein>
    <submittedName>
        <fullName evidence="5">MarR family transcriptional regulator</fullName>
    </submittedName>
</protein>
<evidence type="ECO:0000313" key="6">
    <source>
        <dbReference type="Proteomes" id="UP000824504"/>
    </source>
</evidence>
<gene>
    <name evidence="5" type="ORF">KDB89_00815</name>
</gene>